<dbReference type="Proteomes" id="UP001480955">
    <property type="component" value="Unassembled WGS sequence"/>
</dbReference>
<proteinExistence type="predicted"/>
<keyword evidence="2" id="KW-1185">Reference proteome</keyword>
<reference evidence="1 2" key="1">
    <citation type="submission" date="2024-06" db="EMBL/GenBank/DDBJ databases">
        <authorList>
            <person name="Campbell A.G."/>
        </authorList>
    </citation>
    <scope>NUCLEOTIDE SEQUENCE [LARGE SCALE GENOMIC DNA]</scope>
    <source>
        <strain evidence="1 2">EM12</strain>
    </source>
</reference>
<dbReference type="RefSeq" id="WP_350396689.1">
    <property type="nucleotide sequence ID" value="NZ_JBELQE010000106.1"/>
</dbReference>
<organism evidence="1 2">
    <name type="scientific">Methylorubrum podarium</name>
    <dbReference type="NCBI Taxonomy" id="200476"/>
    <lineage>
        <taxon>Bacteria</taxon>
        <taxon>Pseudomonadati</taxon>
        <taxon>Pseudomonadota</taxon>
        <taxon>Alphaproteobacteria</taxon>
        <taxon>Hyphomicrobiales</taxon>
        <taxon>Methylobacteriaceae</taxon>
        <taxon>Methylorubrum</taxon>
    </lineage>
</organism>
<dbReference type="SUPFAM" id="SSF53474">
    <property type="entry name" value="alpha/beta-Hydrolases"/>
    <property type="match status" value="1"/>
</dbReference>
<name>A0ABV1QSK5_9HYPH</name>
<dbReference type="EMBL" id="JBELQE010000106">
    <property type="protein sequence ID" value="MER2252411.1"/>
    <property type="molecule type" value="Genomic_DNA"/>
</dbReference>
<evidence type="ECO:0008006" key="3">
    <source>
        <dbReference type="Google" id="ProtNLM"/>
    </source>
</evidence>
<sequence length="56" mass="6384">MWGRYDLALMTPGALADRRDFPDAEIHILDAGHFALDEKVDEISVLTACFLKRHKN</sequence>
<accession>A0ABV1QSK5</accession>
<comment type="caution">
    <text evidence="1">The sequence shown here is derived from an EMBL/GenBank/DDBJ whole genome shotgun (WGS) entry which is preliminary data.</text>
</comment>
<gene>
    <name evidence="1" type="ORF">ABS772_21030</name>
</gene>
<evidence type="ECO:0000313" key="1">
    <source>
        <dbReference type="EMBL" id="MER2252411.1"/>
    </source>
</evidence>
<dbReference type="InterPro" id="IPR029058">
    <property type="entry name" value="AB_hydrolase_fold"/>
</dbReference>
<evidence type="ECO:0000313" key="2">
    <source>
        <dbReference type="Proteomes" id="UP001480955"/>
    </source>
</evidence>
<protein>
    <recommendedName>
        <fullName evidence="3">Alpha/beta hydrolase</fullName>
    </recommendedName>
</protein>